<reference evidence="3" key="1">
    <citation type="submission" date="2023-06" db="EMBL/GenBank/DDBJ databases">
        <title>Multi-omics analyses reveal the molecular pathogenesis toolkit of Lasiodiplodia hormozganensis, a cross-kingdom pathogen.</title>
        <authorList>
            <person name="Felix C."/>
            <person name="Meneses R."/>
            <person name="Goncalves M.F.M."/>
            <person name="Tilleman L."/>
            <person name="Duarte A.S."/>
            <person name="Jorrin-Novo J.V."/>
            <person name="Van De Peer Y."/>
            <person name="Deforce D."/>
            <person name="Van Nieuwerburgh F."/>
            <person name="Esteves A.C."/>
            <person name="Alves A."/>
        </authorList>
    </citation>
    <scope>NUCLEOTIDE SEQUENCE</scope>
    <source>
        <strain evidence="3">CBS 339.90</strain>
    </source>
</reference>
<dbReference type="GO" id="GO:0006361">
    <property type="term" value="P:transcription initiation at RNA polymerase I promoter"/>
    <property type="evidence" value="ECO:0007669"/>
    <property type="project" value="InterPro"/>
</dbReference>
<dbReference type="SUPFAM" id="SSF48371">
    <property type="entry name" value="ARM repeat"/>
    <property type="match status" value="1"/>
</dbReference>
<dbReference type="GO" id="GO:0001042">
    <property type="term" value="F:RNA polymerase I core binding"/>
    <property type="evidence" value="ECO:0007669"/>
    <property type="project" value="TreeGrafter"/>
</dbReference>
<dbReference type="AlphaFoldDB" id="A0AA40CXR7"/>
<accession>A0AA40CXR7</accession>
<dbReference type="Proteomes" id="UP001175001">
    <property type="component" value="Unassembled WGS sequence"/>
</dbReference>
<keyword evidence="3" id="KW-0396">Initiation factor</keyword>
<dbReference type="Pfam" id="PF05327">
    <property type="entry name" value="RRN3"/>
    <property type="match status" value="1"/>
</dbReference>
<dbReference type="GO" id="GO:0003743">
    <property type="term" value="F:translation initiation factor activity"/>
    <property type="evidence" value="ECO:0007669"/>
    <property type="project" value="UniProtKB-KW"/>
</dbReference>
<feature type="region of interest" description="Disordered" evidence="2">
    <location>
        <begin position="13"/>
        <end position="45"/>
    </location>
</feature>
<name>A0AA40CXR7_9PEZI</name>
<evidence type="ECO:0000256" key="1">
    <source>
        <dbReference type="ARBA" id="ARBA00010098"/>
    </source>
</evidence>
<keyword evidence="3" id="KW-0648">Protein biosynthesis</keyword>
<feature type="compositionally biased region" description="Acidic residues" evidence="2">
    <location>
        <begin position="642"/>
        <end position="651"/>
    </location>
</feature>
<comment type="caution">
    <text evidence="3">The sequence shown here is derived from an EMBL/GenBank/DDBJ whole genome shotgun (WGS) entry which is preliminary data.</text>
</comment>
<keyword evidence="4" id="KW-1185">Reference proteome</keyword>
<dbReference type="GO" id="GO:0005634">
    <property type="term" value="C:nucleus"/>
    <property type="evidence" value="ECO:0007669"/>
    <property type="project" value="TreeGrafter"/>
</dbReference>
<organism evidence="3 4">
    <name type="scientific">Lasiodiplodia hormozganensis</name>
    <dbReference type="NCBI Taxonomy" id="869390"/>
    <lineage>
        <taxon>Eukaryota</taxon>
        <taxon>Fungi</taxon>
        <taxon>Dikarya</taxon>
        <taxon>Ascomycota</taxon>
        <taxon>Pezizomycotina</taxon>
        <taxon>Dothideomycetes</taxon>
        <taxon>Dothideomycetes incertae sedis</taxon>
        <taxon>Botryosphaeriales</taxon>
        <taxon>Botryosphaeriaceae</taxon>
        <taxon>Lasiodiplodia</taxon>
    </lineage>
</organism>
<dbReference type="InterPro" id="IPR007991">
    <property type="entry name" value="RNA_pol_I_trans_ini_fac_RRN3"/>
</dbReference>
<sequence length="675" mass="76383">MVSLAAPVAALPSSNAKAAIPGPSLKRKHMDSDSDTEAPAVARSKKPRVSFDPTVDIRLLEDFDEKGIELVREEVRRAIDKHVAGDSASYDEIKTLFTTRPTASAAPSTKLLGKYVVALIGNVSLLNKNCSGLVHAILDCQWLARDEAFKRLYVTLLASLMSAHGGYTGQVLQSLVKYFHGVPSPNLRHERDPPITRSELRQRVHETLKRLLKLIPSASGVLTSLLQSSFPSTQETAKVYLTYLNNLMELMEYAPELKGLALALITENLVKLDVQIQVDMEDLEEEFEEAIVQEALYKREEIDEEEDDDTDAGDEDEEDSDDDSSSDDGLDSDQRRIQELKDSVGKMDSILDILFEYYHRIFVMGTHVDALETFEFLLAQFKNIILPTYRSRHTQFLLFHFAQSSPLFADKFTYVCAELAFDKTRPQIMRLAAAAYLASFIARGAHVPRHAVQAVFQVLGQQLDDFRLRNEGNCKGPDLRRYTGYYSLAQALLYIFCFRWRDLIVSETDSYADDEEILFQGGDLAWLPGMKEMMMRNIYSKFNPLKVCSPGVVTQFARIAHHLRFLYVFPLLETNKRLKLSRFVSAGAMYGMQERETALSAKNNESAFQLDSYFPFDPYSLPRSKRWMEGDYNEWKSIPGLDQEEADDYSDSDSQANESDDEETFEDGTATEAST</sequence>
<evidence type="ECO:0000313" key="4">
    <source>
        <dbReference type="Proteomes" id="UP001175001"/>
    </source>
</evidence>
<dbReference type="GO" id="GO:0001181">
    <property type="term" value="F:RNA polymerase I general transcription initiation factor activity"/>
    <property type="evidence" value="ECO:0007669"/>
    <property type="project" value="InterPro"/>
</dbReference>
<dbReference type="EMBL" id="JAUJDW010000021">
    <property type="protein sequence ID" value="KAK0654487.1"/>
    <property type="molecule type" value="Genomic_DNA"/>
</dbReference>
<proteinExistence type="inferred from homology"/>
<protein>
    <submittedName>
        <fullName evidence="3">RNA polymerase I-specific transcription initiation factor rrn3</fullName>
    </submittedName>
</protein>
<evidence type="ECO:0000313" key="3">
    <source>
        <dbReference type="EMBL" id="KAK0654487.1"/>
    </source>
</evidence>
<feature type="region of interest" description="Disordered" evidence="2">
    <location>
        <begin position="298"/>
        <end position="334"/>
    </location>
</feature>
<gene>
    <name evidence="3" type="primary">rrn3</name>
    <name evidence="3" type="ORF">DIS24_g5265</name>
</gene>
<feature type="compositionally biased region" description="Acidic residues" evidence="2">
    <location>
        <begin position="302"/>
        <end position="331"/>
    </location>
</feature>
<feature type="region of interest" description="Disordered" evidence="2">
    <location>
        <begin position="639"/>
        <end position="675"/>
    </location>
</feature>
<dbReference type="PANTHER" id="PTHR12790">
    <property type="entry name" value="TRANSCRIPTION INITIATION FACTOR IA RRN3"/>
    <property type="match status" value="1"/>
</dbReference>
<evidence type="ECO:0000256" key="2">
    <source>
        <dbReference type="SAM" id="MobiDB-lite"/>
    </source>
</evidence>
<dbReference type="PANTHER" id="PTHR12790:SF0">
    <property type="entry name" value="RNA POLYMERASE I-SPECIFIC TRANSCRIPTION INITIATION FACTOR RRN3-RELATED"/>
    <property type="match status" value="1"/>
</dbReference>
<comment type="similarity">
    <text evidence="1">Belongs to the RRN3 family.</text>
</comment>
<dbReference type="InterPro" id="IPR016024">
    <property type="entry name" value="ARM-type_fold"/>
</dbReference>